<organism evidence="1 2">
    <name type="scientific">Effrenium voratum</name>
    <dbReference type="NCBI Taxonomy" id="2562239"/>
    <lineage>
        <taxon>Eukaryota</taxon>
        <taxon>Sar</taxon>
        <taxon>Alveolata</taxon>
        <taxon>Dinophyceae</taxon>
        <taxon>Suessiales</taxon>
        <taxon>Symbiodiniaceae</taxon>
        <taxon>Effrenium</taxon>
    </lineage>
</organism>
<comment type="caution">
    <text evidence="1">The sequence shown here is derived from an EMBL/GenBank/DDBJ whole genome shotgun (WGS) entry which is preliminary data.</text>
</comment>
<keyword evidence="2" id="KW-1185">Reference proteome</keyword>
<proteinExistence type="predicted"/>
<sequence>MGQLARGLALAVSLAAGAKDYMARVDPSLRTWTRSIRIAHDSFLDLELHRGQLRAFQGGQLFELPYAAARVDPDCPVNNENHLERTIVERMLQMILPWSYCWKCSSGRSCGEVQKRQGAVVQDSAQKKAEPEVCEDDNKNMVWLQGAWLHSQDMFWVSGLESSPWVQVFCLHGLLPTLCAAGEKVLPLILCALYGRRWRFQCGAGWGEGELVCASPGGWLWHEPLRSAPWSCEGANAQSRRVLPLGAHCATVHLHFSQLPSCSSVRSQRA</sequence>
<dbReference type="EMBL" id="CAUJNA010001427">
    <property type="protein sequence ID" value="CAJ1386858.1"/>
    <property type="molecule type" value="Genomic_DNA"/>
</dbReference>
<dbReference type="AlphaFoldDB" id="A0AA36IGI5"/>
<reference evidence="1" key="1">
    <citation type="submission" date="2023-08" db="EMBL/GenBank/DDBJ databases">
        <authorList>
            <person name="Chen Y."/>
            <person name="Shah S."/>
            <person name="Dougan E. K."/>
            <person name="Thang M."/>
            <person name="Chan C."/>
        </authorList>
    </citation>
    <scope>NUCLEOTIDE SEQUENCE</scope>
</reference>
<gene>
    <name evidence="1" type="ORF">EVOR1521_LOCUS13045</name>
</gene>
<dbReference type="Proteomes" id="UP001178507">
    <property type="component" value="Unassembled WGS sequence"/>
</dbReference>
<name>A0AA36IGI5_9DINO</name>
<accession>A0AA36IGI5</accession>
<evidence type="ECO:0000313" key="2">
    <source>
        <dbReference type="Proteomes" id="UP001178507"/>
    </source>
</evidence>
<protein>
    <submittedName>
        <fullName evidence="1">Uncharacterized protein</fullName>
    </submittedName>
</protein>
<evidence type="ECO:0000313" key="1">
    <source>
        <dbReference type="EMBL" id="CAJ1386858.1"/>
    </source>
</evidence>